<evidence type="ECO:0000256" key="5">
    <source>
        <dbReference type="ARBA" id="ARBA00022692"/>
    </source>
</evidence>
<keyword evidence="7 9" id="KW-1133">Transmembrane helix</keyword>
<keyword evidence="8 9" id="KW-0472">Membrane</keyword>
<dbReference type="EMBL" id="UGQT01000001">
    <property type="protein sequence ID" value="STZ57828.1"/>
    <property type="molecule type" value="Genomic_DNA"/>
</dbReference>
<dbReference type="AlphaFoldDB" id="A0A378TAH8"/>
<organism evidence="11 12">
    <name type="scientific">Mycolicibacterium tokaiense</name>
    <dbReference type="NCBI Taxonomy" id="39695"/>
    <lineage>
        <taxon>Bacteria</taxon>
        <taxon>Bacillati</taxon>
        <taxon>Actinomycetota</taxon>
        <taxon>Actinomycetes</taxon>
        <taxon>Mycobacteriales</taxon>
        <taxon>Mycobacteriaceae</taxon>
        <taxon>Mycolicibacterium</taxon>
    </lineage>
</organism>
<feature type="transmembrane region" description="Helical" evidence="9">
    <location>
        <begin position="59"/>
        <end position="81"/>
    </location>
</feature>
<protein>
    <submittedName>
        <fullName evidence="11">L-asparagine permease AnsP1</fullName>
    </submittedName>
</protein>
<dbReference type="Gene3D" id="1.20.1740.10">
    <property type="entry name" value="Amino acid/polyamine transporter I"/>
    <property type="match status" value="1"/>
</dbReference>
<feature type="domain" description="Amino acid permease/ SLC12A" evidence="10">
    <location>
        <begin position="30"/>
        <end position="456"/>
    </location>
</feature>
<comment type="similarity">
    <text evidence="2">Belongs to the amino acid-polyamine-organocation (APC) superfamily. Amino acid transporter (AAT) (TC 2.A.3.1) family.</text>
</comment>
<evidence type="ECO:0000256" key="3">
    <source>
        <dbReference type="ARBA" id="ARBA00022448"/>
    </source>
</evidence>
<evidence type="ECO:0000313" key="11">
    <source>
        <dbReference type="EMBL" id="STZ57828.1"/>
    </source>
</evidence>
<proteinExistence type="inferred from homology"/>
<dbReference type="PANTHER" id="PTHR43495:SF1">
    <property type="entry name" value="L-ASPARAGINE PERMEASE"/>
    <property type="match status" value="1"/>
</dbReference>
<sequence>MSTAPATGYDNSALAHEEEGYHKGLKPRQIQMIAIGGAIGTGLFMGAGSRLNSAGPGLFLVYAVCGVFVFFILRALGELVLHRPSSGAFVSYAREFFGEKTAYVTGWLYFFNWAMTAIVDVTAIALYTHYWSMFQAIPQWVIALVALAVVMAMNVISVKLFGEMEFWAALIKVAALVLFLIVGTVFLAGRFEIQDQPTGFGILTDNGGLFPQGLFALVIVTSGVIFAYAAVELVGTAAGETENPAKIMPRAINAVIVRIAVFYVGSLILLALLLPYTAYKAGESPFVTFFSSIGVPAAGGMMNLVVFTAALSSLNAGLYSTGRILRSLALNGSAPQFTGKMNKNGVPFGGIALTGLITLFGVGLNLVVPAEAFNIALDLSALGIISTWGMIVACQIQLHRWEKKGILTRPSFRMPLSPYTSYATLVFLAAVTVLMCYENYWNAVALAVIVPALIAGWYAVRAKVMAISAARIGITGDYPVVADTPMMDEHRRKPGRPGSD</sequence>
<accession>A0A378TAH8</accession>
<keyword evidence="12" id="KW-1185">Reference proteome</keyword>
<feature type="transmembrane region" description="Helical" evidence="9">
    <location>
        <begin position="443"/>
        <end position="460"/>
    </location>
</feature>
<feature type="transmembrane region" description="Helical" evidence="9">
    <location>
        <begin position="209"/>
        <end position="231"/>
    </location>
</feature>
<dbReference type="PROSITE" id="PS00218">
    <property type="entry name" value="AMINO_ACID_PERMEASE_1"/>
    <property type="match status" value="1"/>
</dbReference>
<gene>
    <name evidence="11" type="primary">cycA_2</name>
    <name evidence="11" type="ORF">NCTC10821_01332</name>
</gene>
<feature type="transmembrane region" description="Helical" evidence="9">
    <location>
        <begin position="102"/>
        <end position="128"/>
    </location>
</feature>
<dbReference type="Proteomes" id="UP000254978">
    <property type="component" value="Unassembled WGS sequence"/>
</dbReference>
<evidence type="ECO:0000256" key="8">
    <source>
        <dbReference type="ARBA" id="ARBA00023136"/>
    </source>
</evidence>
<feature type="transmembrane region" description="Helical" evidence="9">
    <location>
        <begin position="30"/>
        <end position="47"/>
    </location>
</feature>
<dbReference type="InterPro" id="IPR004841">
    <property type="entry name" value="AA-permease/SLC12A_dom"/>
</dbReference>
<evidence type="ECO:0000256" key="6">
    <source>
        <dbReference type="ARBA" id="ARBA00022970"/>
    </source>
</evidence>
<dbReference type="GO" id="GO:0006865">
    <property type="term" value="P:amino acid transport"/>
    <property type="evidence" value="ECO:0007669"/>
    <property type="project" value="UniProtKB-KW"/>
</dbReference>
<feature type="transmembrane region" description="Helical" evidence="9">
    <location>
        <begin position="419"/>
        <end position="437"/>
    </location>
</feature>
<dbReference type="OrthoDB" id="5297508at2"/>
<feature type="transmembrane region" description="Helical" evidence="9">
    <location>
        <begin position="251"/>
        <end position="273"/>
    </location>
</feature>
<keyword evidence="4" id="KW-1003">Cell membrane</keyword>
<evidence type="ECO:0000256" key="9">
    <source>
        <dbReference type="SAM" id="Phobius"/>
    </source>
</evidence>
<feature type="transmembrane region" description="Helical" evidence="9">
    <location>
        <begin position="169"/>
        <end position="189"/>
    </location>
</feature>
<keyword evidence="3" id="KW-0813">Transport</keyword>
<dbReference type="InterPro" id="IPR004840">
    <property type="entry name" value="Amino_acid_permease_CS"/>
</dbReference>
<evidence type="ECO:0000259" key="10">
    <source>
        <dbReference type="Pfam" id="PF00324"/>
    </source>
</evidence>
<reference evidence="11 12" key="1">
    <citation type="submission" date="2018-06" db="EMBL/GenBank/DDBJ databases">
        <authorList>
            <consortium name="Pathogen Informatics"/>
            <person name="Doyle S."/>
        </authorList>
    </citation>
    <scope>NUCLEOTIDE SEQUENCE [LARGE SCALE GENOMIC DNA]</scope>
    <source>
        <strain evidence="11 12">NCTC10821</strain>
    </source>
</reference>
<evidence type="ECO:0000256" key="1">
    <source>
        <dbReference type="ARBA" id="ARBA00004651"/>
    </source>
</evidence>
<dbReference type="PANTHER" id="PTHR43495">
    <property type="entry name" value="GABA PERMEASE"/>
    <property type="match status" value="1"/>
</dbReference>
<evidence type="ECO:0000313" key="12">
    <source>
        <dbReference type="Proteomes" id="UP000254978"/>
    </source>
</evidence>
<comment type="subcellular location">
    <subcellularLocation>
        <location evidence="1">Cell membrane</location>
        <topology evidence="1">Multi-pass membrane protein</topology>
    </subcellularLocation>
</comment>
<feature type="transmembrane region" description="Helical" evidence="9">
    <location>
        <begin position="293"/>
        <end position="318"/>
    </location>
</feature>
<dbReference type="GO" id="GO:0005886">
    <property type="term" value="C:plasma membrane"/>
    <property type="evidence" value="ECO:0007669"/>
    <property type="project" value="UniProtKB-SubCell"/>
</dbReference>
<keyword evidence="5 9" id="KW-0812">Transmembrane</keyword>
<feature type="transmembrane region" description="Helical" evidence="9">
    <location>
        <begin position="346"/>
        <end position="367"/>
    </location>
</feature>
<keyword evidence="6" id="KW-0029">Amino-acid transport</keyword>
<feature type="transmembrane region" description="Helical" evidence="9">
    <location>
        <begin position="379"/>
        <end position="398"/>
    </location>
</feature>
<dbReference type="GO" id="GO:0055085">
    <property type="term" value="P:transmembrane transport"/>
    <property type="evidence" value="ECO:0007669"/>
    <property type="project" value="InterPro"/>
</dbReference>
<evidence type="ECO:0000256" key="7">
    <source>
        <dbReference type="ARBA" id="ARBA00022989"/>
    </source>
</evidence>
<name>A0A378TAH8_9MYCO</name>
<evidence type="ECO:0000256" key="2">
    <source>
        <dbReference type="ARBA" id="ARBA00008583"/>
    </source>
</evidence>
<dbReference type="Pfam" id="PF00324">
    <property type="entry name" value="AA_permease"/>
    <property type="match status" value="1"/>
</dbReference>
<evidence type="ECO:0000256" key="4">
    <source>
        <dbReference type="ARBA" id="ARBA00022475"/>
    </source>
</evidence>
<feature type="transmembrane region" description="Helical" evidence="9">
    <location>
        <begin position="140"/>
        <end position="162"/>
    </location>
</feature>
<dbReference type="FunFam" id="1.20.1740.10:FF:000001">
    <property type="entry name" value="Amino acid permease"/>
    <property type="match status" value="1"/>
</dbReference>
<dbReference type="RefSeq" id="WP_115277920.1">
    <property type="nucleotide sequence ID" value="NZ_AP022600.1"/>
</dbReference>
<dbReference type="PIRSF" id="PIRSF006060">
    <property type="entry name" value="AA_transporter"/>
    <property type="match status" value="1"/>
</dbReference>